<accession>A0A158E3X9</accession>
<dbReference type="STRING" id="1777141.AWB80_08154"/>
<dbReference type="AlphaFoldDB" id="A0A158E3X9"/>
<dbReference type="RefSeq" id="WP_061180323.1">
    <property type="nucleotide sequence ID" value="NZ_FCOE02000068.1"/>
</dbReference>
<gene>
    <name evidence="1" type="ORF">AWB80_08154</name>
</gene>
<comment type="caution">
    <text evidence="1">The sequence shown here is derived from an EMBL/GenBank/DDBJ whole genome shotgun (WGS) entry which is preliminary data.</text>
</comment>
<organism evidence="1 2">
    <name type="scientific">Caballeronia pedi</name>
    <dbReference type="NCBI Taxonomy" id="1777141"/>
    <lineage>
        <taxon>Bacteria</taxon>
        <taxon>Pseudomonadati</taxon>
        <taxon>Pseudomonadota</taxon>
        <taxon>Betaproteobacteria</taxon>
        <taxon>Burkholderiales</taxon>
        <taxon>Burkholderiaceae</taxon>
        <taxon>Caballeronia</taxon>
    </lineage>
</organism>
<proteinExistence type="predicted"/>
<dbReference type="OrthoDB" id="9786294at2"/>
<name>A0A158E3X9_9BURK</name>
<protein>
    <submittedName>
        <fullName evidence="1">Uncharacterized protein</fullName>
    </submittedName>
</protein>
<dbReference type="Proteomes" id="UP000054911">
    <property type="component" value="Unassembled WGS sequence"/>
</dbReference>
<sequence length="99" mass="11881">MKIIAYIPVERIQLTACTYTYRSELMELEVVRVVRHRADRTRERFYYHADVKRPARMHHTAMSYGRDDTVVRVNIFRKENPKWKPPVFPEGVNCIEIQS</sequence>
<reference evidence="1" key="1">
    <citation type="submission" date="2016-01" db="EMBL/GenBank/DDBJ databases">
        <authorList>
            <person name="Peeters C."/>
        </authorList>
    </citation>
    <scope>NUCLEOTIDE SEQUENCE [LARGE SCALE GENOMIC DNA]</scope>
    <source>
        <strain evidence="1">LMG 29323</strain>
    </source>
</reference>
<evidence type="ECO:0000313" key="2">
    <source>
        <dbReference type="Proteomes" id="UP000054911"/>
    </source>
</evidence>
<dbReference type="EMBL" id="FCOE02000068">
    <property type="protein sequence ID" value="SAL01562.1"/>
    <property type="molecule type" value="Genomic_DNA"/>
</dbReference>
<evidence type="ECO:0000313" key="1">
    <source>
        <dbReference type="EMBL" id="SAL01562.1"/>
    </source>
</evidence>
<keyword evidence="2" id="KW-1185">Reference proteome</keyword>